<protein>
    <recommendedName>
        <fullName evidence="11">Cyanocobalamin reductase (cyanide-eliminating)</fullName>
    </recommendedName>
</protein>
<proteinExistence type="inferred from homology"/>
<comment type="cofactor">
    <cofactor evidence="1">
        <name>FMN</name>
        <dbReference type="ChEBI" id="CHEBI:58210"/>
    </cofactor>
</comment>
<dbReference type="InterPro" id="IPR032037">
    <property type="entry name" value="MMACHC"/>
</dbReference>
<keyword evidence="8" id="KW-0274">FAD</keyword>
<dbReference type="AlphaFoldDB" id="A0A7S0ETH5"/>
<dbReference type="EMBL" id="HBEO01023931">
    <property type="protein sequence ID" value="CAD8494466.1"/>
    <property type="molecule type" value="Transcribed_RNA"/>
</dbReference>
<name>A0A7S0ETH5_9CRYP</name>
<reference evidence="12" key="1">
    <citation type="submission" date="2021-01" db="EMBL/GenBank/DDBJ databases">
        <authorList>
            <person name="Corre E."/>
            <person name="Pelletier E."/>
            <person name="Niang G."/>
            <person name="Scheremetjew M."/>
            <person name="Finn R."/>
            <person name="Kale V."/>
            <person name="Holt S."/>
            <person name="Cochrane G."/>
            <person name="Meng A."/>
            <person name="Brown T."/>
            <person name="Cohen L."/>
        </authorList>
    </citation>
    <scope>NUCLEOTIDE SEQUENCE</scope>
    <source>
        <strain evidence="12">CCMP325</strain>
    </source>
</reference>
<evidence type="ECO:0000256" key="2">
    <source>
        <dbReference type="ARBA" id="ARBA00001974"/>
    </source>
</evidence>
<dbReference type="GO" id="GO:0071949">
    <property type="term" value="F:FAD binding"/>
    <property type="evidence" value="ECO:0007669"/>
    <property type="project" value="TreeGrafter"/>
</dbReference>
<dbReference type="PANTHER" id="PTHR31457">
    <property type="entry name" value="METHYLMALONIC ACIDURIA AND HOMOCYSTINURIA TYPE C PROTEIN"/>
    <property type="match status" value="1"/>
</dbReference>
<sequence length="257" mass="29263">MTRIRHLEKILASQGLDLLHPFRVGWYDELVEREGLPVKKLSSFGSGYKIGILIGNTKSLWPTFVRALKEDGRLLAEKDPLDTYTQHRVTTALATVYPGIKLECFWSCDYGDRLVAMQRVAELCRAAYLDHTSHLSVHPSYGTWIAWRAVVLLEAIESEFEELEQTPPPPLNCPVSAEELAAAKDAIDNALSLSDQNKLCEELHGESKAETSSSWRHWLRVRETVKLGQDFRYCDDQSEYHYTKNRLVLERAISSLS</sequence>
<keyword evidence="6" id="KW-0285">Flavoprotein</keyword>
<evidence type="ECO:0000256" key="8">
    <source>
        <dbReference type="ARBA" id="ARBA00022827"/>
    </source>
</evidence>
<keyword evidence="5" id="KW-0963">Cytoplasm</keyword>
<comment type="cofactor">
    <cofactor evidence="2">
        <name>FAD</name>
        <dbReference type="ChEBI" id="CHEBI:57692"/>
    </cofactor>
</comment>
<evidence type="ECO:0000313" key="12">
    <source>
        <dbReference type="EMBL" id="CAD8494466.1"/>
    </source>
</evidence>
<evidence type="ECO:0000256" key="1">
    <source>
        <dbReference type="ARBA" id="ARBA00001917"/>
    </source>
</evidence>
<evidence type="ECO:0000256" key="11">
    <source>
        <dbReference type="ARBA" id="ARBA00031313"/>
    </source>
</evidence>
<evidence type="ECO:0000256" key="4">
    <source>
        <dbReference type="ARBA" id="ARBA00007762"/>
    </source>
</evidence>
<keyword evidence="9" id="KW-0521">NADP</keyword>
<comment type="similarity">
    <text evidence="4">Belongs to the MMACHC family.</text>
</comment>
<gene>
    <name evidence="12" type="ORF">HPHI1048_LOCUS16125</name>
</gene>
<organism evidence="12">
    <name type="scientific">Hanusia phi</name>
    <dbReference type="NCBI Taxonomy" id="3032"/>
    <lineage>
        <taxon>Eukaryota</taxon>
        <taxon>Cryptophyceae</taxon>
        <taxon>Pyrenomonadales</taxon>
        <taxon>Geminigeraceae</taxon>
        <taxon>Hanusia</taxon>
    </lineage>
</organism>
<evidence type="ECO:0000256" key="6">
    <source>
        <dbReference type="ARBA" id="ARBA00022630"/>
    </source>
</evidence>
<dbReference type="GO" id="GO:0009235">
    <property type="term" value="P:cobalamin metabolic process"/>
    <property type="evidence" value="ECO:0007669"/>
    <property type="project" value="TreeGrafter"/>
</dbReference>
<dbReference type="GO" id="GO:0033787">
    <property type="term" value="F:cyanocobalamin reductase (cyanide-eliminating) (NADP+) activity"/>
    <property type="evidence" value="ECO:0007669"/>
    <property type="project" value="TreeGrafter"/>
</dbReference>
<evidence type="ECO:0000256" key="3">
    <source>
        <dbReference type="ARBA" id="ARBA00004496"/>
    </source>
</evidence>
<dbReference type="GO" id="GO:0032451">
    <property type="term" value="F:demethylase activity"/>
    <property type="evidence" value="ECO:0007669"/>
    <property type="project" value="TreeGrafter"/>
</dbReference>
<evidence type="ECO:0000256" key="5">
    <source>
        <dbReference type="ARBA" id="ARBA00022490"/>
    </source>
</evidence>
<evidence type="ECO:0000256" key="10">
    <source>
        <dbReference type="ARBA" id="ARBA00023002"/>
    </source>
</evidence>
<evidence type="ECO:0000256" key="9">
    <source>
        <dbReference type="ARBA" id="ARBA00022857"/>
    </source>
</evidence>
<keyword evidence="7" id="KW-0288">FMN</keyword>
<accession>A0A7S0ETH5</accession>
<dbReference type="PANTHER" id="PTHR31457:SF2">
    <property type="entry name" value="CYANOCOBALAMIN REDUCTASE _ ALKYLCOBALAMIN DEALKYLASE"/>
    <property type="match status" value="1"/>
</dbReference>
<keyword evidence="10" id="KW-0560">Oxidoreductase</keyword>
<comment type="subcellular location">
    <subcellularLocation>
        <location evidence="3">Cytoplasm</location>
    </subcellularLocation>
</comment>
<dbReference type="GO" id="GO:0005737">
    <property type="term" value="C:cytoplasm"/>
    <property type="evidence" value="ECO:0007669"/>
    <property type="project" value="UniProtKB-SubCell"/>
</dbReference>
<evidence type="ECO:0000256" key="7">
    <source>
        <dbReference type="ARBA" id="ARBA00022643"/>
    </source>
</evidence>